<evidence type="ECO:0000313" key="7">
    <source>
        <dbReference type="Proteomes" id="UP001497392"/>
    </source>
</evidence>
<organism evidence="6 7">
    <name type="scientific">Coccomyxa viridis</name>
    <dbReference type="NCBI Taxonomy" id="1274662"/>
    <lineage>
        <taxon>Eukaryota</taxon>
        <taxon>Viridiplantae</taxon>
        <taxon>Chlorophyta</taxon>
        <taxon>core chlorophytes</taxon>
        <taxon>Trebouxiophyceae</taxon>
        <taxon>Trebouxiophyceae incertae sedis</taxon>
        <taxon>Coccomyxaceae</taxon>
        <taxon>Coccomyxa</taxon>
    </lineage>
</organism>
<dbReference type="EMBL" id="CAXHTA020000006">
    <property type="protein sequence ID" value="CAL5222062.1"/>
    <property type="molecule type" value="Genomic_DNA"/>
</dbReference>
<keyword evidence="4" id="KW-0663">Pyridoxal phosphate</keyword>
<dbReference type="PIRSF" id="PIRSF000524">
    <property type="entry name" value="SPT"/>
    <property type="match status" value="1"/>
</dbReference>
<sequence>MAPSLQELARPDESTPQITQSALENTPIKVPQRYLMGPGPGNAHPRVLAAQSLPLLGHMHPAFFAIMDEIQDGLRYMFQTKSKYVCLISGTGHSGMEAAIANMLEPGETIVVGNNGIWGQRVCEIAERYGGKVINAEVPAGAALSLRKIEDELERNKPAVLFLCQGESSTGAHQALGGVAEACRKHDTILVVDTVCSLGAVPFYGDAWGVDCMYSGSQKVLGAPPGAAPFMLGERGFKKLKNRKTKVASWYFDLNMILDYWGCFGPKRFYHHTGMVSNWYGIREALGIASEEGLESMWERHRRLHLRLWEGLNELGLEPFVEKEQYRLVSVNTIKVPEGVDCLVLCKNAMDKYSVEIAGGLGPSAGKVWRVGIMGYNAQLTNVELVLTAFKDGLAQQGFTKRHQVASKDVPSPYEGAFPENIKS</sequence>
<reference evidence="6 7" key="1">
    <citation type="submission" date="2024-06" db="EMBL/GenBank/DDBJ databases">
        <authorList>
            <person name="Kraege A."/>
            <person name="Thomma B."/>
        </authorList>
    </citation>
    <scope>NUCLEOTIDE SEQUENCE [LARGE SCALE GENOMIC DNA]</scope>
</reference>
<dbReference type="PANTHER" id="PTHR21152">
    <property type="entry name" value="AMINOTRANSFERASE CLASS V"/>
    <property type="match status" value="1"/>
</dbReference>
<dbReference type="InterPro" id="IPR015422">
    <property type="entry name" value="PyrdxlP-dep_Trfase_small"/>
</dbReference>
<evidence type="ECO:0000256" key="1">
    <source>
        <dbReference type="ARBA" id="ARBA00001933"/>
    </source>
</evidence>
<dbReference type="PANTHER" id="PTHR21152:SF40">
    <property type="entry name" value="ALANINE--GLYOXYLATE AMINOTRANSFERASE"/>
    <property type="match status" value="1"/>
</dbReference>
<name>A0ABP1FX09_9CHLO</name>
<dbReference type="Gene3D" id="3.90.1150.10">
    <property type="entry name" value="Aspartate Aminotransferase, domain 1"/>
    <property type="match status" value="1"/>
</dbReference>
<dbReference type="Gene3D" id="3.40.640.10">
    <property type="entry name" value="Type I PLP-dependent aspartate aminotransferase-like (Major domain)"/>
    <property type="match status" value="1"/>
</dbReference>
<comment type="similarity">
    <text evidence="2">Belongs to the class-V pyridoxal-phosphate-dependent aminotransferase family.</text>
</comment>
<dbReference type="SUPFAM" id="SSF53383">
    <property type="entry name" value="PLP-dependent transferases"/>
    <property type="match status" value="1"/>
</dbReference>
<protein>
    <recommendedName>
        <fullName evidence="3">alanine--glyoxylate transaminase</fullName>
        <ecNumber evidence="3">2.6.1.44</ecNumber>
    </recommendedName>
</protein>
<comment type="cofactor">
    <cofactor evidence="1">
        <name>pyridoxal 5'-phosphate</name>
        <dbReference type="ChEBI" id="CHEBI:597326"/>
    </cofactor>
</comment>
<proteinExistence type="inferred from homology"/>
<dbReference type="InterPro" id="IPR000192">
    <property type="entry name" value="Aminotrans_V_dom"/>
</dbReference>
<dbReference type="Pfam" id="PF00266">
    <property type="entry name" value="Aminotran_5"/>
    <property type="match status" value="1"/>
</dbReference>
<feature type="domain" description="Aminotransferase class V" evidence="5">
    <location>
        <begin position="58"/>
        <end position="361"/>
    </location>
</feature>
<keyword evidence="7" id="KW-1185">Reference proteome</keyword>
<evidence type="ECO:0000256" key="3">
    <source>
        <dbReference type="ARBA" id="ARBA00013049"/>
    </source>
</evidence>
<dbReference type="InterPro" id="IPR015421">
    <property type="entry name" value="PyrdxlP-dep_Trfase_major"/>
</dbReference>
<dbReference type="CDD" id="cd06451">
    <property type="entry name" value="AGAT_like"/>
    <property type="match status" value="1"/>
</dbReference>
<evidence type="ECO:0000256" key="2">
    <source>
        <dbReference type="ARBA" id="ARBA00009236"/>
    </source>
</evidence>
<dbReference type="InterPro" id="IPR015424">
    <property type="entry name" value="PyrdxlP-dep_Trfase"/>
</dbReference>
<comment type="caution">
    <text evidence="6">The sequence shown here is derived from an EMBL/GenBank/DDBJ whole genome shotgun (WGS) entry which is preliminary data.</text>
</comment>
<dbReference type="EC" id="2.6.1.44" evidence="3"/>
<evidence type="ECO:0000259" key="5">
    <source>
        <dbReference type="Pfam" id="PF00266"/>
    </source>
</evidence>
<evidence type="ECO:0000256" key="4">
    <source>
        <dbReference type="ARBA" id="ARBA00022898"/>
    </source>
</evidence>
<dbReference type="InterPro" id="IPR024169">
    <property type="entry name" value="SP_NH2Trfase/AEP_transaminase"/>
</dbReference>
<gene>
    <name evidence="6" type="primary">g4362</name>
    <name evidence="6" type="ORF">VP750_LOCUS3721</name>
</gene>
<dbReference type="Proteomes" id="UP001497392">
    <property type="component" value="Unassembled WGS sequence"/>
</dbReference>
<accession>A0ABP1FX09</accession>
<evidence type="ECO:0000313" key="6">
    <source>
        <dbReference type="EMBL" id="CAL5222062.1"/>
    </source>
</evidence>